<gene>
    <name evidence="6" type="ORF">RDB_LOCUS14233</name>
</gene>
<organism evidence="6 7">
    <name type="scientific">Rhizoctonia solani</name>
    <dbReference type="NCBI Taxonomy" id="456999"/>
    <lineage>
        <taxon>Eukaryota</taxon>
        <taxon>Fungi</taxon>
        <taxon>Dikarya</taxon>
        <taxon>Basidiomycota</taxon>
        <taxon>Agaricomycotina</taxon>
        <taxon>Agaricomycetes</taxon>
        <taxon>Cantharellales</taxon>
        <taxon>Ceratobasidiaceae</taxon>
        <taxon>Rhizoctonia</taxon>
    </lineage>
</organism>
<evidence type="ECO:0000313" key="7">
    <source>
        <dbReference type="Proteomes" id="UP000663826"/>
    </source>
</evidence>
<evidence type="ECO:0000256" key="5">
    <source>
        <dbReference type="ARBA" id="ARBA00023242"/>
    </source>
</evidence>
<evidence type="ECO:0000256" key="3">
    <source>
        <dbReference type="ARBA" id="ARBA00023125"/>
    </source>
</evidence>
<keyword evidence="4" id="KW-0804">Transcription</keyword>
<keyword evidence="2" id="KW-0805">Transcription regulation</keyword>
<keyword evidence="3" id="KW-0238">DNA-binding</keyword>
<dbReference type="PANTHER" id="PTHR31845:SF17">
    <property type="entry name" value="ZN(II)2CYS6 TRANSCRIPTION FACTOR (EUROFUNG)"/>
    <property type="match status" value="1"/>
</dbReference>
<dbReference type="Proteomes" id="UP000663826">
    <property type="component" value="Unassembled WGS sequence"/>
</dbReference>
<evidence type="ECO:0008006" key="8">
    <source>
        <dbReference type="Google" id="ProtNLM"/>
    </source>
</evidence>
<reference evidence="6" key="1">
    <citation type="submission" date="2021-01" db="EMBL/GenBank/DDBJ databases">
        <authorList>
            <person name="Kaushik A."/>
        </authorList>
    </citation>
    <scope>NUCLEOTIDE SEQUENCE</scope>
    <source>
        <strain evidence="6">AG1-1B</strain>
    </source>
</reference>
<name>A0A8H2WFZ9_9AGAM</name>
<dbReference type="PANTHER" id="PTHR31845">
    <property type="entry name" value="FINGER DOMAIN PROTEIN, PUTATIVE-RELATED"/>
    <property type="match status" value="1"/>
</dbReference>
<dbReference type="AlphaFoldDB" id="A0A8H2WFZ9"/>
<dbReference type="InterPro" id="IPR051089">
    <property type="entry name" value="prtT"/>
</dbReference>
<sequence length="199" mass="22208">MDFSRSTTGPKERSTDSALGLYFQESLSSGSERIGPDPALFDDRGFDISSRTRRRPKHRASNSADASVSIGAIQFAGTTTLVRTGILHPSELVELYHLFITRWNPCILILDPSFHTLQYLANLELLLSVVLAVAAQEYDPRPDLYERLVHHARSIAGRELLETPTVDTVQALLLLSLFPNWGVSFDQNRSWLDLGLALE</sequence>
<dbReference type="GO" id="GO:0005634">
    <property type="term" value="C:nucleus"/>
    <property type="evidence" value="ECO:0007669"/>
    <property type="project" value="UniProtKB-SubCell"/>
</dbReference>
<dbReference type="GO" id="GO:0000981">
    <property type="term" value="F:DNA-binding transcription factor activity, RNA polymerase II-specific"/>
    <property type="evidence" value="ECO:0007669"/>
    <property type="project" value="TreeGrafter"/>
</dbReference>
<evidence type="ECO:0000256" key="1">
    <source>
        <dbReference type="ARBA" id="ARBA00004123"/>
    </source>
</evidence>
<proteinExistence type="predicted"/>
<keyword evidence="5" id="KW-0539">Nucleus</keyword>
<dbReference type="EMBL" id="CAJMWQ010000595">
    <property type="protein sequence ID" value="CAE6366941.1"/>
    <property type="molecule type" value="Genomic_DNA"/>
</dbReference>
<accession>A0A8H2WFZ9</accession>
<evidence type="ECO:0000256" key="4">
    <source>
        <dbReference type="ARBA" id="ARBA00023163"/>
    </source>
</evidence>
<comment type="subcellular location">
    <subcellularLocation>
        <location evidence="1">Nucleus</location>
    </subcellularLocation>
</comment>
<dbReference type="GO" id="GO:0000976">
    <property type="term" value="F:transcription cis-regulatory region binding"/>
    <property type="evidence" value="ECO:0007669"/>
    <property type="project" value="TreeGrafter"/>
</dbReference>
<protein>
    <recommendedName>
        <fullName evidence="8">Transcription factor domain-containing protein</fullName>
    </recommendedName>
</protein>
<dbReference type="CDD" id="cd12148">
    <property type="entry name" value="fungal_TF_MHR"/>
    <property type="match status" value="1"/>
</dbReference>
<evidence type="ECO:0000313" key="6">
    <source>
        <dbReference type="EMBL" id="CAE6366941.1"/>
    </source>
</evidence>
<comment type="caution">
    <text evidence="6">The sequence shown here is derived from an EMBL/GenBank/DDBJ whole genome shotgun (WGS) entry which is preliminary data.</text>
</comment>
<evidence type="ECO:0000256" key="2">
    <source>
        <dbReference type="ARBA" id="ARBA00023015"/>
    </source>
</evidence>